<dbReference type="GO" id="GO:0005737">
    <property type="term" value="C:cytoplasm"/>
    <property type="evidence" value="ECO:0007669"/>
    <property type="project" value="TreeGrafter"/>
</dbReference>
<evidence type="ECO:0000313" key="6">
    <source>
        <dbReference type="EMBL" id="JAT44220.1"/>
    </source>
</evidence>
<name>A0A1D1XPA0_9ARAE</name>
<dbReference type="InterPro" id="IPR010431">
    <property type="entry name" value="Fascin"/>
</dbReference>
<keyword evidence="2 4" id="KW-0378">Hydrolase</keyword>
<organism evidence="6">
    <name type="scientific">Anthurium amnicola</name>
    <dbReference type="NCBI Taxonomy" id="1678845"/>
    <lineage>
        <taxon>Eukaryota</taxon>
        <taxon>Viridiplantae</taxon>
        <taxon>Streptophyta</taxon>
        <taxon>Embryophyta</taxon>
        <taxon>Tracheophyta</taxon>
        <taxon>Spermatophyta</taxon>
        <taxon>Magnoliopsida</taxon>
        <taxon>Liliopsida</taxon>
        <taxon>Araceae</taxon>
        <taxon>Pothoideae</taxon>
        <taxon>Potheae</taxon>
        <taxon>Anthurium</taxon>
    </lineage>
</organism>
<dbReference type="AlphaFoldDB" id="A0A1D1XPA0"/>
<dbReference type="PANTHER" id="PTHR10551:SF14">
    <property type="entry name" value="CELLULASE CONTAINING PROTEIN, EXPRESSED"/>
    <property type="match status" value="1"/>
</dbReference>
<accession>A0A1D1XPA0</accession>
<comment type="similarity">
    <text evidence="1 4">Belongs to the glycosyl hydrolase 5 (cellulase A) family.</text>
</comment>
<evidence type="ECO:0000256" key="1">
    <source>
        <dbReference type="ARBA" id="ARBA00005641"/>
    </source>
</evidence>
<dbReference type="GO" id="GO:0004553">
    <property type="term" value="F:hydrolase activity, hydrolyzing O-glycosyl compounds"/>
    <property type="evidence" value="ECO:0007669"/>
    <property type="project" value="InterPro"/>
</dbReference>
<evidence type="ECO:0000259" key="5">
    <source>
        <dbReference type="Pfam" id="PF00150"/>
    </source>
</evidence>
<dbReference type="GO" id="GO:0051015">
    <property type="term" value="F:actin filament binding"/>
    <property type="evidence" value="ECO:0007669"/>
    <property type="project" value="InterPro"/>
</dbReference>
<dbReference type="Gene3D" id="3.20.20.80">
    <property type="entry name" value="Glycosidases"/>
    <property type="match status" value="1"/>
</dbReference>
<dbReference type="GO" id="GO:0000272">
    <property type="term" value="P:polysaccharide catabolic process"/>
    <property type="evidence" value="ECO:0007669"/>
    <property type="project" value="InterPro"/>
</dbReference>
<reference evidence="6" key="1">
    <citation type="submission" date="2015-07" db="EMBL/GenBank/DDBJ databases">
        <title>Transcriptome Assembly of Anthurium amnicola.</title>
        <authorList>
            <person name="Suzuki J."/>
        </authorList>
    </citation>
    <scope>NUCLEOTIDE SEQUENCE</scope>
</reference>
<dbReference type="GO" id="GO:0007163">
    <property type="term" value="P:establishment or maintenance of cell polarity"/>
    <property type="evidence" value="ECO:0007669"/>
    <property type="project" value="TreeGrafter"/>
</dbReference>
<sequence length="316" mass="35093">MTKVGGDGLRGEYQLTNGLGPDRAPGVMTEHWQTFIGKEDFQFMKEKGLDAVRIPVGWWIEKDANPPAPFVGGSLGALDNAFEWAGETGLKVIIDVHAVPGSQNGYEHSGTRDGSLEWGATGDSIRDTVAVVDFLAGRYAGNDNLVAVELLNEPARAVKLETLQEYYQAGYDAVRKHTDSALIIMSARVGVDTDSEILAFAGGFEGTVLDVHYYNLFSGMFDGMTVQQNIDYVHNKRAQQLGAITRSNGQPLTFVGEWVAEWQVQGATKEEYQRFGKAQMEVFGRATFGWAYWTFRNVHNHWSLHWMITNGYISLR</sequence>
<dbReference type="EMBL" id="GDJX01023716">
    <property type="protein sequence ID" value="JAT44220.1"/>
    <property type="molecule type" value="Transcribed_RNA"/>
</dbReference>
<evidence type="ECO:0000256" key="4">
    <source>
        <dbReference type="RuleBase" id="RU361153"/>
    </source>
</evidence>
<evidence type="ECO:0000256" key="3">
    <source>
        <dbReference type="ARBA" id="ARBA00023295"/>
    </source>
</evidence>
<proteinExistence type="inferred from homology"/>
<keyword evidence="3 4" id="KW-0326">Glycosidase</keyword>
<dbReference type="InterPro" id="IPR017853">
    <property type="entry name" value="GH"/>
</dbReference>
<protein>
    <submittedName>
        <fullName evidence="6">Glucan 1,3-beta-glucosidase A</fullName>
    </submittedName>
</protein>
<dbReference type="GO" id="GO:0016477">
    <property type="term" value="P:cell migration"/>
    <property type="evidence" value="ECO:0007669"/>
    <property type="project" value="TreeGrafter"/>
</dbReference>
<dbReference type="GO" id="GO:0015629">
    <property type="term" value="C:actin cytoskeleton"/>
    <property type="evidence" value="ECO:0007669"/>
    <property type="project" value="TreeGrafter"/>
</dbReference>
<dbReference type="GO" id="GO:0051017">
    <property type="term" value="P:actin filament bundle assembly"/>
    <property type="evidence" value="ECO:0007669"/>
    <property type="project" value="TreeGrafter"/>
</dbReference>
<dbReference type="InterPro" id="IPR001547">
    <property type="entry name" value="Glyco_hydro_5"/>
</dbReference>
<feature type="domain" description="Glycoside hydrolase family 5" evidence="5">
    <location>
        <begin position="31"/>
        <end position="296"/>
    </location>
</feature>
<dbReference type="PANTHER" id="PTHR10551">
    <property type="entry name" value="FASCIN"/>
    <property type="match status" value="1"/>
</dbReference>
<dbReference type="Pfam" id="PF00150">
    <property type="entry name" value="Cellulase"/>
    <property type="match status" value="1"/>
</dbReference>
<dbReference type="SUPFAM" id="SSF51445">
    <property type="entry name" value="(Trans)glycosidases"/>
    <property type="match status" value="1"/>
</dbReference>
<evidence type="ECO:0000256" key="2">
    <source>
        <dbReference type="ARBA" id="ARBA00022801"/>
    </source>
</evidence>
<gene>
    <name evidence="6" type="primary">exgA_0</name>
    <name evidence="6" type="ORF">g.55212</name>
</gene>